<protein>
    <recommendedName>
        <fullName evidence="3">DUF1818 domain-containing protein</fullName>
    </recommendedName>
</protein>
<dbReference type="GO" id="GO:0006355">
    <property type="term" value="P:regulation of DNA-templated transcription"/>
    <property type="evidence" value="ECO:0007669"/>
    <property type="project" value="InterPro"/>
</dbReference>
<keyword evidence="2" id="KW-1185">Reference proteome</keyword>
<evidence type="ECO:0000313" key="2">
    <source>
        <dbReference type="Proteomes" id="UP000191901"/>
    </source>
</evidence>
<reference evidence="1 2" key="1">
    <citation type="journal article" date="2016" name="Biochim. Biophys. Acta">
        <title>Characterization of red-shifted phycobilisomes isolated from the chlorophyll f-containing cyanobacterium Halomicronema hongdechloris.</title>
        <authorList>
            <person name="Li Y."/>
            <person name="Lin Y."/>
            <person name="Garvey C.J."/>
            <person name="Birch D."/>
            <person name="Corkery R.W."/>
            <person name="Loughlin P.C."/>
            <person name="Scheer H."/>
            <person name="Willows R.D."/>
            <person name="Chen M."/>
        </authorList>
    </citation>
    <scope>NUCLEOTIDE SEQUENCE [LARGE SCALE GENOMIC DNA]</scope>
    <source>
        <strain evidence="1 2">C2206</strain>
    </source>
</reference>
<dbReference type="KEGG" id="hhg:XM38_039640"/>
<accession>A0A1Z3HRQ6</accession>
<proteinExistence type="predicted"/>
<dbReference type="STRING" id="1641165.XM38_09815"/>
<dbReference type="EMBL" id="CP021983">
    <property type="protein sequence ID" value="ASC73003.1"/>
    <property type="molecule type" value="Genomic_DNA"/>
</dbReference>
<gene>
    <name evidence="1" type="ORF">XM38_039640</name>
</gene>
<dbReference type="OrthoDB" id="464443at2"/>
<organism evidence="1 2">
    <name type="scientific">Halomicronema hongdechloris C2206</name>
    <dbReference type="NCBI Taxonomy" id="1641165"/>
    <lineage>
        <taxon>Bacteria</taxon>
        <taxon>Bacillati</taxon>
        <taxon>Cyanobacteriota</taxon>
        <taxon>Cyanophyceae</taxon>
        <taxon>Nodosilineales</taxon>
        <taxon>Nodosilineaceae</taxon>
        <taxon>Halomicronema</taxon>
    </lineage>
</organism>
<evidence type="ECO:0000313" key="1">
    <source>
        <dbReference type="EMBL" id="ASC73003.1"/>
    </source>
</evidence>
<evidence type="ECO:0008006" key="3">
    <source>
        <dbReference type="Google" id="ProtNLM"/>
    </source>
</evidence>
<dbReference type="Proteomes" id="UP000191901">
    <property type="component" value="Chromosome"/>
</dbReference>
<sequence>MARHMKQGNGWRLGWDPEAPIYKALLAGESWSLELTEPEFQDFCRLTTQLDATMTTMAAELMDAERITCEAESEWLWLEVEGIPHAYSLHLILLQGRRGEGEWPVTVVSELLQALPGLTVF</sequence>
<dbReference type="SUPFAM" id="SSF54447">
    <property type="entry name" value="ssDNA-binding transcriptional regulator domain"/>
    <property type="match status" value="1"/>
</dbReference>
<dbReference type="InterPro" id="IPR009044">
    <property type="entry name" value="ssDNA-bd_transcriptional_reg"/>
</dbReference>
<dbReference type="RefSeq" id="WP_080808316.1">
    <property type="nucleotide sequence ID" value="NZ_CP021983.2"/>
</dbReference>
<dbReference type="Pfam" id="PF08848">
    <property type="entry name" value="DUF1818"/>
    <property type="match status" value="1"/>
</dbReference>
<name>A0A1Z3HRQ6_9CYAN</name>
<dbReference type="InterPro" id="IPR014947">
    <property type="entry name" value="DUF1818"/>
</dbReference>
<dbReference type="Gene3D" id="2.30.31.10">
    <property type="entry name" value="Transcriptional Coactivator Pc4, Chain A"/>
    <property type="match status" value="1"/>
</dbReference>
<dbReference type="AlphaFoldDB" id="A0A1Z3HRQ6"/>
<dbReference type="GO" id="GO:0003677">
    <property type="term" value="F:DNA binding"/>
    <property type="evidence" value="ECO:0007669"/>
    <property type="project" value="InterPro"/>
</dbReference>